<proteinExistence type="predicted"/>
<evidence type="ECO:0000313" key="5">
    <source>
        <dbReference type="Proteomes" id="UP001611580"/>
    </source>
</evidence>
<feature type="domain" description="ABC transporter" evidence="3">
    <location>
        <begin position="2"/>
        <end position="217"/>
    </location>
</feature>
<dbReference type="Proteomes" id="UP001611580">
    <property type="component" value="Unassembled WGS sequence"/>
</dbReference>
<dbReference type="Pfam" id="PF00005">
    <property type="entry name" value="ABC_tran"/>
    <property type="match status" value="1"/>
</dbReference>
<dbReference type="GO" id="GO:0005524">
    <property type="term" value="F:ATP binding"/>
    <property type="evidence" value="ECO:0007669"/>
    <property type="project" value="UniProtKB-KW"/>
</dbReference>
<dbReference type="EMBL" id="JBIRYI010000001">
    <property type="protein sequence ID" value="MFI2485423.1"/>
    <property type="molecule type" value="Genomic_DNA"/>
</dbReference>
<dbReference type="Gene3D" id="3.40.50.300">
    <property type="entry name" value="P-loop containing nucleotide triphosphate hydrolases"/>
    <property type="match status" value="1"/>
</dbReference>
<dbReference type="PANTHER" id="PTHR24220:SF659">
    <property type="entry name" value="TRANSPORTER, PUTATIVE-RELATED"/>
    <property type="match status" value="1"/>
</dbReference>
<dbReference type="SUPFAM" id="SSF52540">
    <property type="entry name" value="P-loop containing nucleoside triphosphate hydrolases"/>
    <property type="match status" value="1"/>
</dbReference>
<evidence type="ECO:0000313" key="4">
    <source>
        <dbReference type="EMBL" id="MFI2485423.1"/>
    </source>
</evidence>
<dbReference type="InterPro" id="IPR027417">
    <property type="entry name" value="P-loop_NTPase"/>
</dbReference>
<dbReference type="InterPro" id="IPR003439">
    <property type="entry name" value="ABC_transporter-like_ATP-bd"/>
</dbReference>
<sequence>MLEVEQLDVALGGATILRRLSLELRRGESIAIVGPSGVGKTTLLNCVLGTVRPQGGAIRVAGTNVVGLRGRALAQLRASRIGIVFQHGELLGELSPVENVALPALIAGRPRNEAVARATALLEAFAVPQDRDVADQLSGGERQRTALARALVNEPTVVLADEPTGSLDPAIRDNVADVLFAAPKQWECGLLVVTHDPAIAARADRIMDLSAMNSGRTR</sequence>
<keyword evidence="5" id="KW-1185">Reference proteome</keyword>
<evidence type="ECO:0000256" key="1">
    <source>
        <dbReference type="ARBA" id="ARBA00022741"/>
    </source>
</evidence>
<evidence type="ECO:0000259" key="3">
    <source>
        <dbReference type="PROSITE" id="PS50893"/>
    </source>
</evidence>
<keyword evidence="1" id="KW-0547">Nucleotide-binding</keyword>
<evidence type="ECO:0000256" key="2">
    <source>
        <dbReference type="ARBA" id="ARBA00022840"/>
    </source>
</evidence>
<dbReference type="InterPro" id="IPR003593">
    <property type="entry name" value="AAA+_ATPase"/>
</dbReference>
<name>A0ABW7XD63_9MICO</name>
<dbReference type="SMART" id="SM00382">
    <property type="entry name" value="AAA"/>
    <property type="match status" value="1"/>
</dbReference>
<gene>
    <name evidence="4" type="ORF">ACH47X_00870</name>
</gene>
<reference evidence="4 5" key="1">
    <citation type="submission" date="2024-10" db="EMBL/GenBank/DDBJ databases">
        <title>The Natural Products Discovery Center: Release of the First 8490 Sequenced Strains for Exploring Actinobacteria Biosynthetic Diversity.</title>
        <authorList>
            <person name="Kalkreuter E."/>
            <person name="Kautsar S.A."/>
            <person name="Yang D."/>
            <person name="Bader C.D."/>
            <person name="Teijaro C.N."/>
            <person name="Fluegel L."/>
            <person name="Davis C.M."/>
            <person name="Simpson J.R."/>
            <person name="Lauterbach L."/>
            <person name="Steele A.D."/>
            <person name="Gui C."/>
            <person name="Meng S."/>
            <person name="Li G."/>
            <person name="Viehrig K."/>
            <person name="Ye F."/>
            <person name="Su P."/>
            <person name="Kiefer A.F."/>
            <person name="Nichols A."/>
            <person name="Cepeda A.J."/>
            <person name="Yan W."/>
            <person name="Fan B."/>
            <person name="Jiang Y."/>
            <person name="Adhikari A."/>
            <person name="Zheng C.-J."/>
            <person name="Schuster L."/>
            <person name="Cowan T.M."/>
            <person name="Smanski M.J."/>
            <person name="Chevrette M.G."/>
            <person name="De Carvalho L.P.S."/>
            <person name="Shen B."/>
        </authorList>
    </citation>
    <scope>NUCLEOTIDE SEQUENCE [LARGE SCALE GENOMIC DNA]</scope>
    <source>
        <strain evidence="4 5">NPDC019481</strain>
    </source>
</reference>
<dbReference type="PROSITE" id="PS50893">
    <property type="entry name" value="ABC_TRANSPORTER_2"/>
    <property type="match status" value="1"/>
</dbReference>
<organism evidence="4 5">
    <name type="scientific">Promicromonospora kroppenstedtii</name>
    <dbReference type="NCBI Taxonomy" id="440482"/>
    <lineage>
        <taxon>Bacteria</taxon>
        <taxon>Bacillati</taxon>
        <taxon>Actinomycetota</taxon>
        <taxon>Actinomycetes</taxon>
        <taxon>Micrococcales</taxon>
        <taxon>Promicromonosporaceae</taxon>
        <taxon>Promicromonospora</taxon>
    </lineage>
</organism>
<dbReference type="InterPro" id="IPR015854">
    <property type="entry name" value="ABC_transpr_LolD-like"/>
</dbReference>
<keyword evidence="2 4" id="KW-0067">ATP-binding</keyword>
<dbReference type="PANTHER" id="PTHR24220">
    <property type="entry name" value="IMPORT ATP-BINDING PROTEIN"/>
    <property type="match status" value="1"/>
</dbReference>
<accession>A0ABW7XD63</accession>
<protein>
    <submittedName>
        <fullName evidence="4">ABC transporter ATP-binding protein</fullName>
    </submittedName>
</protein>
<comment type="caution">
    <text evidence="4">The sequence shown here is derived from an EMBL/GenBank/DDBJ whole genome shotgun (WGS) entry which is preliminary data.</text>
</comment>
<dbReference type="RefSeq" id="WP_397400508.1">
    <property type="nucleotide sequence ID" value="NZ_JBIRYI010000001.1"/>
</dbReference>